<dbReference type="Proteomes" id="UP000663829">
    <property type="component" value="Unassembled WGS sequence"/>
</dbReference>
<feature type="transmembrane region" description="Helical" evidence="8">
    <location>
        <begin position="75"/>
        <end position="95"/>
    </location>
</feature>
<feature type="transmembrane region" description="Helical" evidence="8">
    <location>
        <begin position="248"/>
        <end position="274"/>
    </location>
</feature>
<name>A0A814HSK7_9BILA</name>
<feature type="transmembrane region" description="Helical" evidence="8">
    <location>
        <begin position="143"/>
        <end position="165"/>
    </location>
</feature>
<keyword evidence="3 8" id="KW-0812">Transmembrane</keyword>
<dbReference type="EMBL" id="CAJNOK010000746">
    <property type="protein sequence ID" value="CAF0772759.1"/>
    <property type="molecule type" value="Genomic_DNA"/>
</dbReference>
<feature type="transmembrane region" description="Helical" evidence="8">
    <location>
        <begin position="177"/>
        <end position="200"/>
    </location>
</feature>
<protein>
    <recommendedName>
        <fullName evidence="9">Cation/H+ exchanger transmembrane domain-containing protein</fullName>
    </recommendedName>
</protein>
<evidence type="ECO:0000259" key="9">
    <source>
        <dbReference type="Pfam" id="PF00999"/>
    </source>
</evidence>
<evidence type="ECO:0000313" key="11">
    <source>
        <dbReference type="EMBL" id="CAF1014323.1"/>
    </source>
</evidence>
<evidence type="ECO:0000256" key="4">
    <source>
        <dbReference type="ARBA" id="ARBA00022989"/>
    </source>
</evidence>
<evidence type="ECO:0000313" key="13">
    <source>
        <dbReference type="EMBL" id="CAF3785839.1"/>
    </source>
</evidence>
<evidence type="ECO:0000256" key="2">
    <source>
        <dbReference type="ARBA" id="ARBA00022448"/>
    </source>
</evidence>
<comment type="subcellular location">
    <subcellularLocation>
        <location evidence="1">Membrane</location>
        <topology evidence="1">Multi-pass membrane protein</topology>
    </subcellularLocation>
</comment>
<keyword evidence="6 8" id="KW-0472">Membrane</keyword>
<dbReference type="Proteomes" id="UP000681722">
    <property type="component" value="Unassembled WGS sequence"/>
</dbReference>
<feature type="region of interest" description="Disordered" evidence="7">
    <location>
        <begin position="317"/>
        <end position="338"/>
    </location>
</feature>
<feature type="transmembrane region" description="Helical" evidence="8">
    <location>
        <begin position="12"/>
        <end position="31"/>
    </location>
</feature>
<dbReference type="InterPro" id="IPR038770">
    <property type="entry name" value="Na+/solute_symporter_sf"/>
</dbReference>
<dbReference type="EMBL" id="CAJNOQ010003475">
    <property type="protein sequence ID" value="CAF1014323.1"/>
    <property type="molecule type" value="Genomic_DNA"/>
</dbReference>
<evidence type="ECO:0000256" key="7">
    <source>
        <dbReference type="SAM" id="MobiDB-lite"/>
    </source>
</evidence>
<feature type="transmembrane region" description="Helical" evidence="8">
    <location>
        <begin position="206"/>
        <end position="227"/>
    </location>
</feature>
<dbReference type="OrthoDB" id="1938353at2759"/>
<evidence type="ECO:0000313" key="14">
    <source>
        <dbReference type="Proteomes" id="UP000663829"/>
    </source>
</evidence>
<comment type="caution">
    <text evidence="11">The sequence shown here is derived from an EMBL/GenBank/DDBJ whole genome shotgun (WGS) entry which is preliminary data.</text>
</comment>
<dbReference type="InterPro" id="IPR006153">
    <property type="entry name" value="Cation/H_exchanger_TM"/>
</dbReference>
<evidence type="ECO:0000256" key="6">
    <source>
        <dbReference type="ARBA" id="ARBA00023136"/>
    </source>
</evidence>
<keyword evidence="14" id="KW-1185">Reference proteome</keyword>
<dbReference type="GO" id="GO:0015297">
    <property type="term" value="F:antiporter activity"/>
    <property type="evidence" value="ECO:0007669"/>
    <property type="project" value="InterPro"/>
</dbReference>
<evidence type="ECO:0000313" key="10">
    <source>
        <dbReference type="EMBL" id="CAF0772759.1"/>
    </source>
</evidence>
<feature type="domain" description="Cation/H+ exchanger transmembrane" evidence="9">
    <location>
        <begin position="22"/>
        <end position="287"/>
    </location>
</feature>
<dbReference type="GO" id="GO:1902600">
    <property type="term" value="P:proton transmembrane transport"/>
    <property type="evidence" value="ECO:0007669"/>
    <property type="project" value="InterPro"/>
</dbReference>
<feature type="transmembrane region" description="Helical" evidence="8">
    <location>
        <begin position="43"/>
        <end position="63"/>
    </location>
</feature>
<dbReference type="AlphaFoldDB" id="A0A814HSK7"/>
<dbReference type="Gene3D" id="1.20.1530.20">
    <property type="match status" value="1"/>
</dbReference>
<dbReference type="EMBL" id="CAJOBA010000746">
    <property type="protein sequence ID" value="CAF3553726.1"/>
    <property type="molecule type" value="Genomic_DNA"/>
</dbReference>
<reference evidence="11" key="1">
    <citation type="submission" date="2021-02" db="EMBL/GenBank/DDBJ databases">
        <authorList>
            <person name="Nowell W R."/>
        </authorList>
    </citation>
    <scope>NUCLEOTIDE SEQUENCE</scope>
</reference>
<sequence>MAALFEDPDANPLTIFLMQVFITLVVCKIFAKLLALVRQPQVIGQIIAGIMFGPSVLGFAPNWSQAIWPASSLPVFQLVANLGLIFFMFFLGLELDLQQLKKSWRVTVPLALTSIIIPVGVGCAVALWLYTINGTDMPSPPKAAFILFIGCGIGFAAFPVLASLLNTMDLLQAPIGIQAISLAACEDIAVWIILAIASAFSSGGSALLGLYTLLLTVAFILIMFLIVRPILRLIHKYFMEKKKDETNVYLVVLCFLLLIVCAFTTEVMGIHAFFGSFIAGLCIPRKGELTDFLALRVELLVVEVFLPRKYEAKVLNEREGNEENKEKKEANEVSKSDHGIQLETAADESTMTDDGIFVILPFDVTLPSSPGFVRVASLTRRQFGDTSVYRLFGDGNPPYDTSTIHLDATGAQPNVIGGLVDLPVLPQTRRLYMTRF</sequence>
<gene>
    <name evidence="11" type="ORF">GPM918_LOCUS14435</name>
    <name evidence="10" type="ORF">OVA965_LOCUS3174</name>
    <name evidence="13" type="ORF">SRO942_LOCUS14435</name>
    <name evidence="12" type="ORF">TMI583_LOCUS3173</name>
</gene>
<dbReference type="PANTHER" id="PTHR32468:SF0">
    <property type="entry name" value="K(+)_H(+) ANTIPORTER 1"/>
    <property type="match status" value="1"/>
</dbReference>
<organism evidence="11 14">
    <name type="scientific">Didymodactylos carnosus</name>
    <dbReference type="NCBI Taxonomy" id="1234261"/>
    <lineage>
        <taxon>Eukaryota</taxon>
        <taxon>Metazoa</taxon>
        <taxon>Spiralia</taxon>
        <taxon>Gnathifera</taxon>
        <taxon>Rotifera</taxon>
        <taxon>Eurotatoria</taxon>
        <taxon>Bdelloidea</taxon>
        <taxon>Philodinida</taxon>
        <taxon>Philodinidae</taxon>
        <taxon>Didymodactylos</taxon>
    </lineage>
</organism>
<dbReference type="Proteomes" id="UP000682733">
    <property type="component" value="Unassembled WGS sequence"/>
</dbReference>
<accession>A0A814HSK7</accession>
<keyword evidence="5" id="KW-0406">Ion transport</keyword>
<evidence type="ECO:0000313" key="12">
    <source>
        <dbReference type="EMBL" id="CAF3553726.1"/>
    </source>
</evidence>
<evidence type="ECO:0000256" key="8">
    <source>
        <dbReference type="SAM" id="Phobius"/>
    </source>
</evidence>
<feature type="transmembrane region" description="Helical" evidence="8">
    <location>
        <begin position="107"/>
        <end position="131"/>
    </location>
</feature>
<evidence type="ECO:0000256" key="5">
    <source>
        <dbReference type="ARBA" id="ARBA00023065"/>
    </source>
</evidence>
<dbReference type="InterPro" id="IPR050794">
    <property type="entry name" value="CPA2_transporter"/>
</dbReference>
<dbReference type="Pfam" id="PF00999">
    <property type="entry name" value="Na_H_Exchanger"/>
    <property type="match status" value="1"/>
</dbReference>
<evidence type="ECO:0000256" key="3">
    <source>
        <dbReference type="ARBA" id="ARBA00022692"/>
    </source>
</evidence>
<dbReference type="EMBL" id="CAJOBC010003475">
    <property type="protein sequence ID" value="CAF3785839.1"/>
    <property type="molecule type" value="Genomic_DNA"/>
</dbReference>
<keyword evidence="2" id="KW-0813">Transport</keyword>
<evidence type="ECO:0000256" key="1">
    <source>
        <dbReference type="ARBA" id="ARBA00004141"/>
    </source>
</evidence>
<dbReference type="GO" id="GO:0016020">
    <property type="term" value="C:membrane"/>
    <property type="evidence" value="ECO:0007669"/>
    <property type="project" value="UniProtKB-SubCell"/>
</dbReference>
<dbReference type="PANTHER" id="PTHR32468">
    <property type="entry name" value="CATION/H + ANTIPORTER"/>
    <property type="match status" value="1"/>
</dbReference>
<proteinExistence type="predicted"/>
<keyword evidence="4 8" id="KW-1133">Transmembrane helix</keyword>
<dbReference type="Proteomes" id="UP000677228">
    <property type="component" value="Unassembled WGS sequence"/>
</dbReference>